<comment type="caution">
    <text evidence="2">The sequence shown here is derived from an EMBL/GenBank/DDBJ whole genome shotgun (WGS) entry which is preliminary data.</text>
</comment>
<protein>
    <submittedName>
        <fullName evidence="2">Uncharacterized protein</fullName>
    </submittedName>
</protein>
<name>A0ABX1GPT1_9FLAO</name>
<keyword evidence="3" id="KW-1185">Reference proteome</keyword>
<keyword evidence="1" id="KW-0472">Membrane</keyword>
<proteinExistence type="predicted"/>
<dbReference type="Proteomes" id="UP000718451">
    <property type="component" value="Unassembled WGS sequence"/>
</dbReference>
<feature type="transmembrane region" description="Helical" evidence="1">
    <location>
        <begin position="7"/>
        <end position="27"/>
    </location>
</feature>
<gene>
    <name evidence="2" type="ORF">HCU67_06970</name>
</gene>
<feature type="transmembrane region" description="Helical" evidence="1">
    <location>
        <begin position="33"/>
        <end position="50"/>
    </location>
</feature>
<evidence type="ECO:0000313" key="2">
    <source>
        <dbReference type="EMBL" id="NKI31683.1"/>
    </source>
</evidence>
<keyword evidence="1" id="KW-1133">Transmembrane helix</keyword>
<organism evidence="2 3">
    <name type="scientific">Croceivirga thetidis</name>
    <dbReference type="NCBI Taxonomy" id="2721623"/>
    <lineage>
        <taxon>Bacteria</taxon>
        <taxon>Pseudomonadati</taxon>
        <taxon>Bacteroidota</taxon>
        <taxon>Flavobacteriia</taxon>
        <taxon>Flavobacteriales</taxon>
        <taxon>Flavobacteriaceae</taxon>
        <taxon>Croceivirga</taxon>
    </lineage>
</organism>
<sequence length="67" mass="8469">MQKFLKYTIYINLIVSILSVYMVFNFWDTDRNRAYIFIFLAIATGFNFFFRRHYHKKFEQRKRENEK</sequence>
<reference evidence="2 3" key="1">
    <citation type="submission" date="2020-04" db="EMBL/GenBank/DDBJ databases">
        <authorList>
            <person name="Yoon J."/>
        </authorList>
    </citation>
    <scope>NUCLEOTIDE SEQUENCE [LARGE SCALE GENOMIC DNA]</scope>
    <source>
        <strain evidence="2 3">DJ-13</strain>
    </source>
</reference>
<evidence type="ECO:0000256" key="1">
    <source>
        <dbReference type="SAM" id="Phobius"/>
    </source>
</evidence>
<dbReference type="EMBL" id="JAAWWL010000001">
    <property type="protein sequence ID" value="NKI31683.1"/>
    <property type="molecule type" value="Genomic_DNA"/>
</dbReference>
<evidence type="ECO:0000313" key="3">
    <source>
        <dbReference type="Proteomes" id="UP000718451"/>
    </source>
</evidence>
<keyword evidence="1" id="KW-0812">Transmembrane</keyword>
<accession>A0ABX1GPT1</accession>